<accession>A0A1D2M7Y9</accession>
<dbReference type="STRING" id="48709.A0A1D2M7Y9"/>
<evidence type="ECO:0000313" key="1">
    <source>
        <dbReference type="EMBL" id="ODM89103.1"/>
    </source>
</evidence>
<name>A0A1D2M7Y9_ORCCI</name>
<keyword evidence="2" id="KW-1185">Reference proteome</keyword>
<evidence type="ECO:0000313" key="2">
    <source>
        <dbReference type="Proteomes" id="UP000094527"/>
    </source>
</evidence>
<comment type="caution">
    <text evidence="1">The sequence shown here is derived from an EMBL/GenBank/DDBJ whole genome shotgun (WGS) entry which is preliminary data.</text>
</comment>
<dbReference type="PANTHER" id="PTHR33244">
    <property type="entry name" value="INTEGRASE CATALYTIC DOMAIN-CONTAINING PROTEIN-RELATED"/>
    <property type="match status" value="1"/>
</dbReference>
<dbReference type="PANTHER" id="PTHR33244:SF3">
    <property type="entry name" value="PEPTIDASE A2 DOMAIN-CONTAINING PROTEIN"/>
    <property type="match status" value="1"/>
</dbReference>
<dbReference type="AlphaFoldDB" id="A0A1D2M7Y9"/>
<sequence length="245" mass="28641">MELRNTPRADGRSPAELVFGFPIRTKLPLHRAQFAKEWRKQMAEADTRASRLKEKAVSHYNTTARPLPHLTRGEIVRVQDPVTKEWTRVGEVIDVHHRGRSYTIRTESGRVFWRNRKFLRRYYKEQHARTEEEPAGGSEPRRSTRLRRIIFGVEIFVTLNSMTVHEPIQKSECSKNILKLIGVDLIPVGEDIESTPNLKDWDSVLLSFKLCNLEREKAKRDQEEIQHQSEMIEKRLAKLRKGPPT</sequence>
<gene>
    <name evidence="1" type="ORF">Ocin01_17579</name>
</gene>
<reference evidence="1 2" key="1">
    <citation type="journal article" date="2016" name="Genome Biol. Evol.">
        <title>Gene Family Evolution Reflects Adaptation to Soil Environmental Stressors in the Genome of the Collembolan Orchesella cincta.</title>
        <authorList>
            <person name="Faddeeva-Vakhrusheva A."/>
            <person name="Derks M.F."/>
            <person name="Anvar S.Y."/>
            <person name="Agamennone V."/>
            <person name="Suring W."/>
            <person name="Smit S."/>
            <person name="van Straalen N.M."/>
            <person name="Roelofs D."/>
        </authorList>
    </citation>
    <scope>NUCLEOTIDE SEQUENCE [LARGE SCALE GENOMIC DNA]</scope>
    <source>
        <tissue evidence="1">Mixed pool</tissue>
    </source>
</reference>
<proteinExistence type="predicted"/>
<organism evidence="1 2">
    <name type="scientific">Orchesella cincta</name>
    <name type="common">Springtail</name>
    <name type="synonym">Podura cincta</name>
    <dbReference type="NCBI Taxonomy" id="48709"/>
    <lineage>
        <taxon>Eukaryota</taxon>
        <taxon>Metazoa</taxon>
        <taxon>Ecdysozoa</taxon>
        <taxon>Arthropoda</taxon>
        <taxon>Hexapoda</taxon>
        <taxon>Collembola</taxon>
        <taxon>Entomobryomorpha</taxon>
        <taxon>Entomobryoidea</taxon>
        <taxon>Orchesellidae</taxon>
        <taxon>Orchesellinae</taxon>
        <taxon>Orchesella</taxon>
    </lineage>
</organism>
<protein>
    <submittedName>
        <fullName evidence="1">Uncharacterized protein</fullName>
    </submittedName>
</protein>
<dbReference type="EMBL" id="LJIJ01002910">
    <property type="protein sequence ID" value="ODM89103.1"/>
    <property type="molecule type" value="Genomic_DNA"/>
</dbReference>
<dbReference type="Proteomes" id="UP000094527">
    <property type="component" value="Unassembled WGS sequence"/>
</dbReference>
<dbReference type="OrthoDB" id="2286242at2759"/>